<feature type="transmembrane region" description="Helical" evidence="1">
    <location>
        <begin position="189"/>
        <end position="209"/>
    </location>
</feature>
<feature type="transmembrane region" description="Helical" evidence="1">
    <location>
        <begin position="21"/>
        <end position="40"/>
    </location>
</feature>
<feature type="transmembrane region" description="Helical" evidence="1">
    <location>
        <begin position="137"/>
        <end position="157"/>
    </location>
</feature>
<sequence length="408" mass="46608">MASIKTQFVIPAKMKTWSFGLIGVGILAFLIGFFTMGMSSDPQVSANFWGTIMYNAVFFLLITNIAMFFICALTLGMSAWQIAFSRVSEAISAAMPIFGLIAGILMISLVVSHSHIYHWTDAELVKHDAILTHKHGFLNAPFFILWTVASIGLWALLGARMRKITSEADTKYLGAQEGQKFIWRKTVNAGLFLAWFAVTAGCVTPWMWLMSLDPHWYSTMYSWYIFASSFVGGLALITLFVIYLKNKGYLELTNQEHLHDLGKFLFAFSIFWTYIWFAQYLLIWYANIPEETIYFKHRVQGEYKGVFFLNLVINFVCPILILMSRPAKRNYTMMTFMAVLLLFGHWLDFYQIIMGSISAKHITLGWLDFGIAALFVGILIYTVGKALTKRPLVPKYHPFLKESIIHHT</sequence>
<name>A0A5B8VMX9_9BACT</name>
<dbReference type="RefSeq" id="WP_146781506.1">
    <property type="nucleotide sequence ID" value="NZ_CP042434.1"/>
</dbReference>
<evidence type="ECO:0000313" key="2">
    <source>
        <dbReference type="EMBL" id="QEC71966.1"/>
    </source>
</evidence>
<feature type="transmembrane region" description="Helical" evidence="1">
    <location>
        <begin position="264"/>
        <end position="286"/>
    </location>
</feature>
<feature type="transmembrane region" description="Helical" evidence="1">
    <location>
        <begin position="52"/>
        <end position="76"/>
    </location>
</feature>
<dbReference type="Proteomes" id="UP000321291">
    <property type="component" value="Chromosome"/>
</dbReference>
<proteinExistence type="predicted"/>
<gene>
    <name evidence="2" type="ORF">FSB73_10090</name>
</gene>
<dbReference type="PANTHER" id="PTHR43044:SF1">
    <property type="entry name" value="QUINOL:CYTOCHROME C OXIDOREDUCTASE QUINONE-BINDING SUBUNIT 2"/>
    <property type="match status" value="1"/>
</dbReference>
<feature type="transmembrane region" description="Helical" evidence="1">
    <location>
        <begin position="221"/>
        <end position="244"/>
    </location>
</feature>
<keyword evidence="1" id="KW-0472">Membrane</keyword>
<dbReference type="PANTHER" id="PTHR43044">
    <property type="match status" value="1"/>
</dbReference>
<accession>A0A5B8VMX9</accession>
<dbReference type="EMBL" id="CP042434">
    <property type="protein sequence ID" value="QEC71966.1"/>
    <property type="molecule type" value="Genomic_DNA"/>
</dbReference>
<evidence type="ECO:0000256" key="1">
    <source>
        <dbReference type="SAM" id="Phobius"/>
    </source>
</evidence>
<feature type="transmembrane region" description="Helical" evidence="1">
    <location>
        <begin position="97"/>
        <end position="117"/>
    </location>
</feature>
<protein>
    <submittedName>
        <fullName evidence="2">Quinol:cytochrome C oxidoreductase</fullName>
    </submittedName>
</protein>
<keyword evidence="1" id="KW-1133">Transmembrane helix</keyword>
<dbReference type="AlphaFoldDB" id="A0A5B8VMX9"/>
<evidence type="ECO:0000313" key="3">
    <source>
        <dbReference type="Proteomes" id="UP000321291"/>
    </source>
</evidence>
<dbReference type="KEGG" id="agi:FSB73_10090"/>
<keyword evidence="3" id="KW-1185">Reference proteome</keyword>
<feature type="transmembrane region" description="Helical" evidence="1">
    <location>
        <begin position="306"/>
        <end position="323"/>
    </location>
</feature>
<reference evidence="2 3" key="1">
    <citation type="journal article" date="2017" name="Int. J. Syst. Evol. Microbiol.">
        <title>Arachidicoccus ginsenosidivorans sp. nov., with ginsenoside-converting activity isolated from ginseng cultivating soil.</title>
        <authorList>
            <person name="Siddiqi M.Z."/>
            <person name="Aslam Z."/>
            <person name="Im W.T."/>
        </authorList>
    </citation>
    <scope>NUCLEOTIDE SEQUENCE [LARGE SCALE GENOMIC DNA]</scope>
    <source>
        <strain evidence="2 3">Gsoil 809</strain>
    </source>
</reference>
<organism evidence="2 3">
    <name type="scientific">Arachidicoccus ginsenosidivorans</name>
    <dbReference type="NCBI Taxonomy" id="496057"/>
    <lineage>
        <taxon>Bacteria</taxon>
        <taxon>Pseudomonadati</taxon>
        <taxon>Bacteroidota</taxon>
        <taxon>Chitinophagia</taxon>
        <taxon>Chitinophagales</taxon>
        <taxon>Chitinophagaceae</taxon>
        <taxon>Arachidicoccus</taxon>
    </lineage>
</organism>
<keyword evidence="1" id="KW-0812">Transmembrane</keyword>
<feature type="transmembrane region" description="Helical" evidence="1">
    <location>
        <begin position="335"/>
        <end position="353"/>
    </location>
</feature>
<feature type="transmembrane region" description="Helical" evidence="1">
    <location>
        <begin position="365"/>
        <end position="384"/>
    </location>
</feature>
<dbReference type="OrthoDB" id="140980at2"/>